<feature type="transmembrane region" description="Helical" evidence="1">
    <location>
        <begin position="20"/>
        <end position="49"/>
    </location>
</feature>
<feature type="transmembrane region" description="Helical" evidence="1">
    <location>
        <begin position="204"/>
        <end position="223"/>
    </location>
</feature>
<protein>
    <submittedName>
        <fullName evidence="3">Transporter</fullName>
    </submittedName>
</protein>
<feature type="transmembrane region" description="Helical" evidence="1">
    <location>
        <begin position="138"/>
        <end position="159"/>
    </location>
</feature>
<feature type="transmembrane region" description="Helical" evidence="1">
    <location>
        <begin position="319"/>
        <end position="342"/>
    </location>
</feature>
<dbReference type="AlphaFoldDB" id="A0A2K8KDP1"/>
<feature type="transmembrane region" description="Helical" evidence="1">
    <location>
        <begin position="471"/>
        <end position="488"/>
    </location>
</feature>
<dbReference type="InterPro" id="IPR002823">
    <property type="entry name" value="DUF112_TM"/>
</dbReference>
<evidence type="ECO:0000313" key="3">
    <source>
        <dbReference type="EMBL" id="ATX67552.1"/>
    </source>
</evidence>
<keyword evidence="1" id="KW-0472">Membrane</keyword>
<name>A0A2K8KDP1_9RHOB</name>
<feature type="transmembrane region" description="Helical" evidence="1">
    <location>
        <begin position="354"/>
        <end position="375"/>
    </location>
</feature>
<feature type="transmembrane region" description="Helical" evidence="1">
    <location>
        <begin position="387"/>
        <end position="405"/>
    </location>
</feature>
<dbReference type="PANTHER" id="PTHR35342">
    <property type="entry name" value="TRICARBOXYLIC TRANSPORT PROTEIN"/>
    <property type="match status" value="1"/>
</dbReference>
<organism evidence="3 4">
    <name type="scientific">Roseinatronobacter bogoriensis subsp. barguzinensis</name>
    <dbReference type="NCBI Taxonomy" id="441209"/>
    <lineage>
        <taxon>Bacteria</taxon>
        <taxon>Pseudomonadati</taxon>
        <taxon>Pseudomonadota</taxon>
        <taxon>Alphaproteobacteria</taxon>
        <taxon>Rhodobacterales</taxon>
        <taxon>Paracoccaceae</taxon>
        <taxon>Roseinatronobacter</taxon>
    </lineage>
</organism>
<evidence type="ECO:0000259" key="2">
    <source>
        <dbReference type="Pfam" id="PF01970"/>
    </source>
</evidence>
<proteinExistence type="predicted"/>
<dbReference type="Pfam" id="PF01970">
    <property type="entry name" value="TctA"/>
    <property type="match status" value="1"/>
</dbReference>
<feature type="transmembrane region" description="Helical" evidence="1">
    <location>
        <begin position="254"/>
        <end position="280"/>
    </location>
</feature>
<reference evidence="3 4" key="1">
    <citation type="submission" date="2017-11" db="EMBL/GenBank/DDBJ databases">
        <title>Revised Sequence and Annotation of the Rhodobaca barguzinensis strain alga05 Genome.</title>
        <authorList>
            <person name="Kopejtka K."/>
            <person name="Tomasch J.M."/>
            <person name="Bunk B."/>
            <person name="Koblizek M."/>
        </authorList>
    </citation>
    <scope>NUCLEOTIDE SEQUENCE [LARGE SCALE GENOMIC DNA]</scope>
    <source>
        <strain evidence="4">alga05</strain>
    </source>
</reference>
<dbReference type="EMBL" id="CP024899">
    <property type="protein sequence ID" value="ATX67552.1"/>
    <property type="molecule type" value="Genomic_DNA"/>
</dbReference>
<gene>
    <name evidence="3" type="ORF">BG454_18465</name>
</gene>
<dbReference type="KEGG" id="rbg:BG454_18465"/>
<feature type="transmembrane region" description="Helical" evidence="1">
    <location>
        <begin position="411"/>
        <end position="427"/>
    </location>
</feature>
<feature type="transmembrane region" description="Helical" evidence="1">
    <location>
        <begin position="165"/>
        <end position="184"/>
    </location>
</feature>
<dbReference type="RefSeq" id="WP_071479129.1">
    <property type="nucleotide sequence ID" value="NZ_CP024899.1"/>
</dbReference>
<evidence type="ECO:0000313" key="4">
    <source>
        <dbReference type="Proteomes" id="UP000228948"/>
    </source>
</evidence>
<accession>A0A2K8KDP1</accession>
<sequence length="495" mass="51762">MDVLLNLMSGIQTAVSGPNLLFILLGASVGTWVGMLPGIGPATAIAVLLPFTFSLDPTSALIMLSGIYFGAMYGGSIASIMLNIPGDASSVMSTLDGYPMTQKGRAGAALLLAATASFVGGTLGLIGLTLIAEPVSRLALRLGPSEYFMLMVFALAATASTVQGSAVKGFISALLGLAIATIGIDLQSGSSRFTFGTPELMDGIPLLVAIIGVYAVTEVMMTVEGLVSGRWQAPKAIGKLWATKAEWLRVRFTFFRASVIGFLVGLMPGAGGAVATLLAYSTEMRFSRRRDEFGKGAPEGLVAPEAANNASVSGALVPLLTLGIPGSSATAVLLGALMMHGIQPGPRLFVEQPVLTWGVIGGLYVANIALLVLNVPLIGLWVRILKVPAALMMTVILVLAIVGSFSLSNSMFDVWLMLLFGVLGYLMRKTGVPITPMILGLVLSGMIEQSLRQTLSLSGSDWSVFVTRPVSLIFLLMTVAMILLPLVAKPRRGQQ</sequence>
<evidence type="ECO:0000256" key="1">
    <source>
        <dbReference type="SAM" id="Phobius"/>
    </source>
</evidence>
<dbReference type="PANTHER" id="PTHR35342:SF5">
    <property type="entry name" value="TRICARBOXYLIC TRANSPORT PROTEIN"/>
    <property type="match status" value="1"/>
</dbReference>
<feature type="transmembrane region" description="Helical" evidence="1">
    <location>
        <begin position="61"/>
        <end position="86"/>
    </location>
</feature>
<keyword evidence="1" id="KW-0812">Transmembrane</keyword>
<dbReference type="STRING" id="441209.GCA_001870665_03355"/>
<feature type="transmembrane region" description="Helical" evidence="1">
    <location>
        <begin position="106"/>
        <end position="131"/>
    </location>
</feature>
<feature type="domain" description="DUF112" evidence="2">
    <location>
        <begin position="20"/>
        <end position="439"/>
    </location>
</feature>
<dbReference type="OrthoDB" id="9791872at2"/>
<keyword evidence="1" id="KW-1133">Transmembrane helix</keyword>
<dbReference type="Proteomes" id="UP000228948">
    <property type="component" value="Chromosome"/>
</dbReference>
<keyword evidence="4" id="KW-1185">Reference proteome</keyword>